<comment type="caution">
    <text evidence="2">The sequence shown here is derived from an EMBL/GenBank/DDBJ whole genome shotgun (WGS) entry which is preliminary data.</text>
</comment>
<dbReference type="Proteomes" id="UP001501411">
    <property type="component" value="Unassembled WGS sequence"/>
</dbReference>
<evidence type="ECO:0000256" key="1">
    <source>
        <dbReference type="SAM" id="Coils"/>
    </source>
</evidence>
<proteinExistence type="predicted"/>
<feature type="coiled-coil region" evidence="1">
    <location>
        <begin position="47"/>
        <end position="81"/>
    </location>
</feature>
<protein>
    <recommendedName>
        <fullName evidence="4">3-oxoacyl-ACP synthase</fullName>
    </recommendedName>
</protein>
<keyword evidence="3" id="KW-1185">Reference proteome</keyword>
<evidence type="ECO:0000313" key="3">
    <source>
        <dbReference type="Proteomes" id="UP001501411"/>
    </source>
</evidence>
<keyword evidence="1" id="KW-0175">Coiled coil</keyword>
<gene>
    <name evidence="2" type="ORF">GCM10023231_13800</name>
</gene>
<reference evidence="3" key="1">
    <citation type="journal article" date="2019" name="Int. J. Syst. Evol. Microbiol.">
        <title>The Global Catalogue of Microorganisms (GCM) 10K type strain sequencing project: providing services to taxonomists for standard genome sequencing and annotation.</title>
        <authorList>
            <consortium name="The Broad Institute Genomics Platform"/>
            <consortium name="The Broad Institute Genome Sequencing Center for Infectious Disease"/>
            <person name="Wu L."/>
            <person name="Ma J."/>
        </authorList>
    </citation>
    <scope>NUCLEOTIDE SEQUENCE [LARGE SCALE GENOMIC DNA]</scope>
    <source>
        <strain evidence="3">JCM 18200</strain>
    </source>
</reference>
<sequence length="155" mass="17472">MNAKKENIKNQLYQMCEQAVTLKITEAERALLDAREVVNHETKSSAGDKYETTREMMQQEIRRIEQQLLNAKQLKQQLLAIDYNKKSGDQVQIGSYIETSNGNFLLGIALGSVSLEHKTYFIISPVSPLGKLLLGKKIGAAVLFNNRSYQILTIV</sequence>
<evidence type="ECO:0008006" key="4">
    <source>
        <dbReference type="Google" id="ProtNLM"/>
    </source>
</evidence>
<dbReference type="RefSeq" id="WP_345231026.1">
    <property type="nucleotide sequence ID" value="NZ_BAABIQ010000007.1"/>
</dbReference>
<accession>A0ABP9AY37</accession>
<organism evidence="2 3">
    <name type="scientific">Olivibacter ginsenosidimutans</name>
    <dbReference type="NCBI Taxonomy" id="1176537"/>
    <lineage>
        <taxon>Bacteria</taxon>
        <taxon>Pseudomonadati</taxon>
        <taxon>Bacteroidota</taxon>
        <taxon>Sphingobacteriia</taxon>
        <taxon>Sphingobacteriales</taxon>
        <taxon>Sphingobacteriaceae</taxon>
        <taxon>Olivibacter</taxon>
    </lineage>
</organism>
<evidence type="ECO:0000313" key="2">
    <source>
        <dbReference type="EMBL" id="GAA4786921.1"/>
    </source>
</evidence>
<dbReference type="EMBL" id="BAABIQ010000007">
    <property type="protein sequence ID" value="GAA4786921.1"/>
    <property type="molecule type" value="Genomic_DNA"/>
</dbReference>
<name>A0ABP9AY37_9SPHI</name>